<feature type="compositionally biased region" description="Basic and acidic residues" evidence="1">
    <location>
        <begin position="345"/>
        <end position="364"/>
    </location>
</feature>
<sequence length="396" mass="45378">MPPPSHELLTDDYVAELLSKEAGDCSLKYSARGLEAFNSNKRPANQPKPNTRFLNNIIRDTNSHNRALRARENAESQARLRGLEEADRRKRDEDERRERRAKPGPNDTRKRMLGDIAAILGGPSKRRRPNESDNRSPSASPARDEPDHRHGRDRKGKSREARHREDDGKPKSRGTRDDPRPGSHDRRRHSHRREERRRERRSSPSEERKDRHRGRRERTPRESERDDGRRHHHRRVEKEDTHKPAPSSGKDTDSDSDPLEDLIGPAPPSKSTVRRRGRGHNAAMSGIDGRFAADYDPAIDVTPDPDEAGGGDGDDWDNAVEAFRDRQKWKQQGAERLRSAGFTEDQIRKWEKGDKKDESDVRWNKAGGVREWDRGKVLEADGRLSPDADFGRLKGT</sequence>
<gene>
    <name evidence="2" type="ORF">GQX73_g661</name>
</gene>
<dbReference type="InParanoid" id="A0A7C8MZ33"/>
<feature type="compositionally biased region" description="Basic and acidic residues" evidence="1">
    <location>
        <begin position="217"/>
        <end position="229"/>
    </location>
</feature>
<dbReference type="AlphaFoldDB" id="A0A7C8MZ33"/>
<dbReference type="PANTHER" id="PTHR40132">
    <property type="entry name" value="PRE-MRNA-SPLICING FACTOR 38B"/>
    <property type="match status" value="1"/>
</dbReference>
<evidence type="ECO:0000313" key="2">
    <source>
        <dbReference type="EMBL" id="KAF2972991.1"/>
    </source>
</evidence>
<dbReference type="PANTHER" id="PTHR40132:SF1">
    <property type="entry name" value="PRE-MRNA-SPLICING FACTOR 38B"/>
    <property type="match status" value="1"/>
</dbReference>
<name>A0A7C8MZ33_9PEZI</name>
<comment type="caution">
    <text evidence="2">The sequence shown here is derived from an EMBL/GenBank/DDBJ whole genome shotgun (WGS) entry which is preliminary data.</text>
</comment>
<feature type="compositionally biased region" description="Basic and acidic residues" evidence="1">
    <location>
        <begin position="322"/>
        <end position="338"/>
    </location>
</feature>
<feature type="compositionally biased region" description="Basic and acidic residues" evidence="1">
    <location>
        <begin position="81"/>
        <end position="98"/>
    </location>
</feature>
<feature type="compositionally biased region" description="Acidic residues" evidence="1">
    <location>
        <begin position="303"/>
        <end position="318"/>
    </location>
</feature>
<evidence type="ECO:0008006" key="4">
    <source>
        <dbReference type="Google" id="ProtNLM"/>
    </source>
</evidence>
<reference evidence="2 3" key="1">
    <citation type="submission" date="2019-12" db="EMBL/GenBank/DDBJ databases">
        <title>Draft genome sequence of the ascomycete Xylaria multiplex DSM 110363.</title>
        <authorList>
            <person name="Buettner E."/>
            <person name="Kellner H."/>
        </authorList>
    </citation>
    <scope>NUCLEOTIDE SEQUENCE [LARGE SCALE GENOMIC DNA]</scope>
    <source>
        <strain evidence="2 3">DSM 110363</strain>
    </source>
</reference>
<dbReference type="Proteomes" id="UP000481858">
    <property type="component" value="Unassembled WGS sequence"/>
</dbReference>
<dbReference type="OrthoDB" id="2431475at2759"/>
<feature type="compositionally biased region" description="Basic and acidic residues" evidence="1">
    <location>
        <begin position="158"/>
        <end position="184"/>
    </location>
</feature>
<accession>A0A7C8MZ33</accession>
<feature type="compositionally biased region" description="Basic and acidic residues" evidence="1">
    <location>
        <begin position="192"/>
        <end position="209"/>
    </location>
</feature>
<evidence type="ECO:0000313" key="3">
    <source>
        <dbReference type="Proteomes" id="UP000481858"/>
    </source>
</evidence>
<dbReference type="EMBL" id="WUBL01000003">
    <property type="protein sequence ID" value="KAF2972991.1"/>
    <property type="molecule type" value="Genomic_DNA"/>
</dbReference>
<proteinExistence type="predicted"/>
<evidence type="ECO:0000256" key="1">
    <source>
        <dbReference type="SAM" id="MobiDB-lite"/>
    </source>
</evidence>
<protein>
    <recommendedName>
        <fullName evidence="4">Pre-mRNA-splicing factor 38B</fullName>
    </recommendedName>
</protein>
<feature type="region of interest" description="Disordered" evidence="1">
    <location>
        <begin position="64"/>
        <end position="364"/>
    </location>
</feature>
<keyword evidence="3" id="KW-1185">Reference proteome</keyword>
<organism evidence="2 3">
    <name type="scientific">Xylaria multiplex</name>
    <dbReference type="NCBI Taxonomy" id="323545"/>
    <lineage>
        <taxon>Eukaryota</taxon>
        <taxon>Fungi</taxon>
        <taxon>Dikarya</taxon>
        <taxon>Ascomycota</taxon>
        <taxon>Pezizomycotina</taxon>
        <taxon>Sordariomycetes</taxon>
        <taxon>Xylariomycetidae</taxon>
        <taxon>Xylariales</taxon>
        <taxon>Xylariaceae</taxon>
        <taxon>Xylaria</taxon>
    </lineage>
</organism>